<dbReference type="GO" id="GO:0001228">
    <property type="term" value="F:DNA-binding transcription activator activity, RNA polymerase II-specific"/>
    <property type="evidence" value="ECO:0007669"/>
    <property type="project" value="TreeGrafter"/>
</dbReference>
<name>A0A261XYI0_9FUNG</name>
<dbReference type="Gene3D" id="1.20.5.170">
    <property type="match status" value="1"/>
</dbReference>
<proteinExistence type="predicted"/>
<evidence type="ECO:0000313" key="5">
    <source>
        <dbReference type="EMBL" id="OZJ03425.1"/>
    </source>
</evidence>
<protein>
    <recommendedName>
        <fullName evidence="4">BZIP domain-containing protein</fullName>
    </recommendedName>
</protein>
<dbReference type="GO" id="GO:0000976">
    <property type="term" value="F:transcription cis-regulatory region binding"/>
    <property type="evidence" value="ECO:0007669"/>
    <property type="project" value="InterPro"/>
</dbReference>
<dbReference type="InterPro" id="IPR046347">
    <property type="entry name" value="bZIP_sf"/>
</dbReference>
<dbReference type="InterPro" id="IPR050936">
    <property type="entry name" value="AP-1-like"/>
</dbReference>
<dbReference type="Proteomes" id="UP000242875">
    <property type="component" value="Unassembled WGS sequence"/>
</dbReference>
<sequence>MQGDIESRKAQNREAQRAFRQRRLQHMKTLERDNVELTKNLEQVRAEYARVVHQLEKTQFELETVKAMVGVMQHGGLGQLRQMHVPMVTPPTSEFSVDTAIFIPQTKEHWMEEDLTSLVV</sequence>
<evidence type="ECO:0000256" key="1">
    <source>
        <dbReference type="ARBA" id="ARBA00004123"/>
    </source>
</evidence>
<dbReference type="SUPFAM" id="SSF57959">
    <property type="entry name" value="Leucine zipper domain"/>
    <property type="match status" value="1"/>
</dbReference>
<dbReference type="PROSITE" id="PS00036">
    <property type="entry name" value="BZIP_BASIC"/>
    <property type="match status" value="1"/>
</dbReference>
<evidence type="ECO:0000256" key="3">
    <source>
        <dbReference type="SAM" id="Coils"/>
    </source>
</evidence>
<dbReference type="PANTHER" id="PTHR40621:SF6">
    <property type="entry name" value="AP-1-LIKE TRANSCRIPTION FACTOR YAP1-RELATED"/>
    <property type="match status" value="1"/>
</dbReference>
<feature type="coiled-coil region" evidence="3">
    <location>
        <begin position="27"/>
        <end position="54"/>
    </location>
</feature>
<keyword evidence="3" id="KW-0175">Coiled coil</keyword>
<evidence type="ECO:0000313" key="6">
    <source>
        <dbReference type="Proteomes" id="UP000242875"/>
    </source>
</evidence>
<evidence type="ECO:0000259" key="4">
    <source>
        <dbReference type="PROSITE" id="PS00036"/>
    </source>
</evidence>
<keyword evidence="2" id="KW-0539">Nucleus</keyword>
<comment type="caution">
    <text evidence="5">The sequence shown here is derived from an EMBL/GenBank/DDBJ whole genome shotgun (WGS) entry which is preliminary data.</text>
</comment>
<organism evidence="5 6">
    <name type="scientific">Bifiguratus adelaidae</name>
    <dbReference type="NCBI Taxonomy" id="1938954"/>
    <lineage>
        <taxon>Eukaryota</taxon>
        <taxon>Fungi</taxon>
        <taxon>Fungi incertae sedis</taxon>
        <taxon>Mucoromycota</taxon>
        <taxon>Mucoromycotina</taxon>
        <taxon>Endogonomycetes</taxon>
        <taxon>Endogonales</taxon>
        <taxon>Endogonales incertae sedis</taxon>
        <taxon>Bifiguratus</taxon>
    </lineage>
</organism>
<dbReference type="InterPro" id="IPR004827">
    <property type="entry name" value="bZIP"/>
</dbReference>
<dbReference type="SMART" id="SM00338">
    <property type="entry name" value="BRLZ"/>
    <property type="match status" value="1"/>
</dbReference>
<evidence type="ECO:0000256" key="2">
    <source>
        <dbReference type="ARBA" id="ARBA00023242"/>
    </source>
</evidence>
<reference evidence="5 6" key="1">
    <citation type="journal article" date="2017" name="Mycologia">
        <title>Bifiguratus adelaidae, gen. et sp. nov., a new member of Mucoromycotina in endophytic and soil-dwelling habitats.</title>
        <authorList>
            <person name="Torres-Cruz T.J."/>
            <person name="Billingsley Tobias T.L."/>
            <person name="Almatruk M."/>
            <person name="Hesse C."/>
            <person name="Kuske C.R."/>
            <person name="Desiro A."/>
            <person name="Benucci G.M."/>
            <person name="Bonito G."/>
            <person name="Stajich J.E."/>
            <person name="Dunlap C."/>
            <person name="Arnold A.E."/>
            <person name="Porras-Alfaro A."/>
        </authorList>
    </citation>
    <scope>NUCLEOTIDE SEQUENCE [LARGE SCALE GENOMIC DNA]</scope>
    <source>
        <strain evidence="5 6">AZ0501</strain>
    </source>
</reference>
<dbReference type="OrthoDB" id="2593073at2759"/>
<feature type="domain" description="BZIP" evidence="4">
    <location>
        <begin position="8"/>
        <end position="22"/>
    </location>
</feature>
<comment type="subcellular location">
    <subcellularLocation>
        <location evidence="1">Nucleus</location>
    </subcellularLocation>
</comment>
<dbReference type="CDD" id="cd14688">
    <property type="entry name" value="bZIP_YAP"/>
    <property type="match status" value="1"/>
</dbReference>
<keyword evidence="6" id="KW-1185">Reference proteome</keyword>
<dbReference type="Pfam" id="PF00170">
    <property type="entry name" value="bZIP_1"/>
    <property type="match status" value="1"/>
</dbReference>
<dbReference type="PANTHER" id="PTHR40621">
    <property type="entry name" value="TRANSCRIPTION FACTOR KAPC-RELATED"/>
    <property type="match status" value="1"/>
</dbReference>
<dbReference type="GO" id="GO:0090575">
    <property type="term" value="C:RNA polymerase II transcription regulator complex"/>
    <property type="evidence" value="ECO:0007669"/>
    <property type="project" value="TreeGrafter"/>
</dbReference>
<gene>
    <name evidence="5" type="ORF">BZG36_03586</name>
</gene>
<dbReference type="AlphaFoldDB" id="A0A261XYI0"/>
<accession>A0A261XYI0</accession>
<dbReference type="EMBL" id="MVBO01000086">
    <property type="protein sequence ID" value="OZJ03425.1"/>
    <property type="molecule type" value="Genomic_DNA"/>
</dbReference>